<dbReference type="Pfam" id="PF01568">
    <property type="entry name" value="Molydop_binding"/>
    <property type="match status" value="1"/>
</dbReference>
<evidence type="ECO:0000313" key="11">
    <source>
        <dbReference type="EMBL" id="MBM6703628.1"/>
    </source>
</evidence>
<evidence type="ECO:0000256" key="9">
    <source>
        <dbReference type="SAM" id="SignalP"/>
    </source>
</evidence>
<dbReference type="PANTHER" id="PTHR43742">
    <property type="entry name" value="TRIMETHYLAMINE-N-OXIDE REDUCTASE"/>
    <property type="match status" value="1"/>
</dbReference>
<evidence type="ECO:0000256" key="7">
    <source>
        <dbReference type="ARBA" id="ARBA00023004"/>
    </source>
</evidence>
<comment type="cofactor">
    <cofactor evidence="1">
        <name>Mo-bis(molybdopterin guanine dinucleotide)</name>
        <dbReference type="ChEBI" id="CHEBI:60539"/>
    </cofactor>
</comment>
<evidence type="ECO:0000313" key="12">
    <source>
        <dbReference type="Proteomes" id="UP000715095"/>
    </source>
</evidence>
<protein>
    <submittedName>
        <fullName evidence="11">Molybdopterin-dependent oxidoreductase</fullName>
    </submittedName>
</protein>
<evidence type="ECO:0000256" key="2">
    <source>
        <dbReference type="ARBA" id="ARBA00010312"/>
    </source>
</evidence>
<accession>A0ABS2DSE5</accession>
<dbReference type="InterPro" id="IPR006311">
    <property type="entry name" value="TAT_signal"/>
</dbReference>
<dbReference type="Pfam" id="PF04879">
    <property type="entry name" value="Molybdop_Fe4S4"/>
    <property type="match status" value="1"/>
</dbReference>
<evidence type="ECO:0000256" key="8">
    <source>
        <dbReference type="ARBA" id="ARBA00023014"/>
    </source>
</evidence>
<feature type="domain" description="4Fe-4S Mo/W bis-MGD-type" evidence="10">
    <location>
        <begin position="42"/>
        <end position="96"/>
    </location>
</feature>
<keyword evidence="6" id="KW-0560">Oxidoreductase</keyword>
<evidence type="ECO:0000256" key="5">
    <source>
        <dbReference type="ARBA" id="ARBA00022729"/>
    </source>
</evidence>
<dbReference type="SMART" id="SM00926">
    <property type="entry name" value="Molybdop_Fe4S4"/>
    <property type="match status" value="1"/>
</dbReference>
<dbReference type="RefSeq" id="WP_205102099.1">
    <property type="nucleotide sequence ID" value="NZ_JACJJC010000004.1"/>
</dbReference>
<dbReference type="InterPro" id="IPR009010">
    <property type="entry name" value="Asp_de-COase-like_dom_sf"/>
</dbReference>
<keyword evidence="3" id="KW-0500">Molybdenum</keyword>
<name>A0ABS2DSE5_9BURK</name>
<organism evidence="11 12">
    <name type="scientific">Sutterella massiliensis</name>
    <dbReference type="NCBI Taxonomy" id="1816689"/>
    <lineage>
        <taxon>Bacteria</taxon>
        <taxon>Pseudomonadati</taxon>
        <taxon>Pseudomonadota</taxon>
        <taxon>Betaproteobacteria</taxon>
        <taxon>Burkholderiales</taxon>
        <taxon>Sutterellaceae</taxon>
        <taxon>Sutterella</taxon>
    </lineage>
</organism>
<keyword evidence="12" id="KW-1185">Reference proteome</keyword>
<dbReference type="Proteomes" id="UP000715095">
    <property type="component" value="Unassembled WGS sequence"/>
</dbReference>
<feature type="chain" id="PRO_5047093266" evidence="9">
    <location>
        <begin position="34"/>
        <end position="748"/>
    </location>
</feature>
<feature type="signal peptide" evidence="9">
    <location>
        <begin position="1"/>
        <end position="33"/>
    </location>
</feature>
<keyword evidence="8" id="KW-0411">Iron-sulfur</keyword>
<dbReference type="Gene3D" id="3.40.228.10">
    <property type="entry name" value="Dimethylsulfoxide Reductase, domain 2"/>
    <property type="match status" value="1"/>
</dbReference>
<comment type="similarity">
    <text evidence="2">Belongs to the prokaryotic molybdopterin-containing oxidoreductase family.</text>
</comment>
<dbReference type="InterPro" id="IPR006656">
    <property type="entry name" value="Mopterin_OxRdtase"/>
</dbReference>
<keyword evidence="7" id="KW-0408">Iron</keyword>
<dbReference type="InterPro" id="IPR006963">
    <property type="entry name" value="Mopterin_OxRdtase_4Fe-4S_dom"/>
</dbReference>
<keyword evidence="4" id="KW-0479">Metal-binding</keyword>
<dbReference type="Gene3D" id="2.20.25.90">
    <property type="entry name" value="ADC-like domains"/>
    <property type="match status" value="1"/>
</dbReference>
<evidence type="ECO:0000256" key="6">
    <source>
        <dbReference type="ARBA" id="ARBA00023002"/>
    </source>
</evidence>
<dbReference type="PROSITE" id="PS51318">
    <property type="entry name" value="TAT"/>
    <property type="match status" value="1"/>
</dbReference>
<dbReference type="Pfam" id="PF00384">
    <property type="entry name" value="Molybdopterin"/>
    <property type="match status" value="1"/>
</dbReference>
<evidence type="ECO:0000256" key="3">
    <source>
        <dbReference type="ARBA" id="ARBA00022505"/>
    </source>
</evidence>
<dbReference type="SUPFAM" id="SSF50692">
    <property type="entry name" value="ADC-like"/>
    <property type="match status" value="1"/>
</dbReference>
<evidence type="ECO:0000259" key="10">
    <source>
        <dbReference type="SMART" id="SM00926"/>
    </source>
</evidence>
<comment type="caution">
    <text evidence="11">The sequence shown here is derived from an EMBL/GenBank/DDBJ whole genome shotgun (WGS) entry which is preliminary data.</text>
</comment>
<dbReference type="EMBL" id="JACJJC010000004">
    <property type="protein sequence ID" value="MBM6703628.1"/>
    <property type="molecule type" value="Genomic_DNA"/>
</dbReference>
<reference evidence="11 12" key="1">
    <citation type="journal article" date="2021" name="Sci. Rep.">
        <title>The distribution of antibiotic resistance genes in chicken gut microbiota commensals.</title>
        <authorList>
            <person name="Juricova H."/>
            <person name="Matiasovicova J."/>
            <person name="Kubasova T."/>
            <person name="Cejkova D."/>
            <person name="Rychlik I."/>
        </authorList>
    </citation>
    <scope>NUCLEOTIDE SEQUENCE [LARGE SCALE GENOMIC DNA]</scope>
    <source>
        <strain evidence="11 12">An829</strain>
    </source>
</reference>
<dbReference type="Gene3D" id="2.40.40.20">
    <property type="match status" value="1"/>
</dbReference>
<keyword evidence="5 9" id="KW-0732">Signal</keyword>
<dbReference type="Gene3D" id="3.40.50.740">
    <property type="match status" value="1"/>
</dbReference>
<dbReference type="SUPFAM" id="SSF53706">
    <property type="entry name" value="Formate dehydrogenase/DMSO reductase, domains 1-3"/>
    <property type="match status" value="1"/>
</dbReference>
<evidence type="ECO:0000256" key="1">
    <source>
        <dbReference type="ARBA" id="ARBA00001942"/>
    </source>
</evidence>
<sequence length="748" mass="84249">MEQRKGFAFSRRSLLQGSGAVMAASLFSPATKAAGEAAGEKTWTGYSICDSCNHMPWCGIEFEARGNTVIRIRNWKEHPNHFLCSKGLSTLQRLYNPNRLLYPMKRTNPKGSADPGWVRISWDEAIKTICEHLTRIKEKYGPDKVMFYCGDPKEPRPPVMRLARWFGSPNYCCESSAACNLAYVHAEELSYGQEIAGGPSPKAKVLMIVGKNGAWASPHGFFKGLLAAKARGMKLIVVDVRRTKVAELADIHLQLKPGTDGALAWGMIRVLVKEGLVDRKFVDEWCTGYEELVKYCEAFTPEFVEKETGVPAEQMIEAARLFAQGPSSMQLPGQSVPHQGNGCNNVRAMSLLMALTGNVDKPGASMIANWPKDYIRWDEGYTRSFIDQPWFEEEAQKKIRIDREFAPVWNDMQVLCSPNLLPEMVDAGRIRAFCGWGANLLIWPSPDEYKAAVRKMDFAFSCDYFYRDDTHHDMDLVLPAAMNYERYAPFGVHGRKLSARRPVKPLGEAWEDWKISLTIGAALFGREAFFDGDPVKACNSMLNAWGTSYEERAAMLPKMEVCEWFPPQEPEKYKKGLLRFDGKPGFRTPSGKIEFVSSVQARHGFPGLPVYVAPPKPDEKWPLKLINGTRRPYITHSKTRGDQPYLLELEPESTVNIHPADAEVRGIKEGDRIWITSPYYKGKVRARARVTILAGRGMIDAQYGWRGDQETQVLIPRKGWDPISGYPCFNDICVQVEKAEETEKNAKA</sequence>
<evidence type="ECO:0000256" key="4">
    <source>
        <dbReference type="ARBA" id="ARBA00022723"/>
    </source>
</evidence>
<dbReference type="InterPro" id="IPR050612">
    <property type="entry name" value="Prok_Mopterin_Oxidored"/>
</dbReference>
<dbReference type="PANTHER" id="PTHR43742:SF6">
    <property type="entry name" value="OXIDOREDUCTASE YYAE-RELATED"/>
    <property type="match status" value="1"/>
</dbReference>
<dbReference type="InterPro" id="IPR006657">
    <property type="entry name" value="MoPterin_dinucl-bd_dom"/>
</dbReference>
<proteinExistence type="inferred from homology"/>
<gene>
    <name evidence="11" type="ORF">H6A60_03885</name>
</gene>